<dbReference type="RefSeq" id="WP_310925366.1">
    <property type="nucleotide sequence ID" value="NZ_JAMQOP010000003.1"/>
</dbReference>
<feature type="domain" description="N-acetyltransferase" evidence="3">
    <location>
        <begin position="34"/>
        <end position="199"/>
    </location>
</feature>
<protein>
    <submittedName>
        <fullName evidence="4">Acetyltransferase</fullName>
    </submittedName>
</protein>
<evidence type="ECO:0000256" key="1">
    <source>
        <dbReference type="ARBA" id="ARBA00023251"/>
    </source>
</evidence>
<evidence type="ECO:0000256" key="2">
    <source>
        <dbReference type="SAM" id="MobiDB-lite"/>
    </source>
</evidence>
<organism evidence="4 5">
    <name type="scientific">Halogeometricum salsisoli</name>
    <dbReference type="NCBI Taxonomy" id="2950536"/>
    <lineage>
        <taxon>Archaea</taxon>
        <taxon>Methanobacteriati</taxon>
        <taxon>Methanobacteriota</taxon>
        <taxon>Stenosarchaea group</taxon>
        <taxon>Halobacteria</taxon>
        <taxon>Halobacteriales</taxon>
        <taxon>Haloferacaceae</taxon>
        <taxon>Halogeometricum</taxon>
    </lineage>
</organism>
<dbReference type="SUPFAM" id="SSF55729">
    <property type="entry name" value="Acyl-CoA N-acyltransferases (Nat)"/>
    <property type="match status" value="1"/>
</dbReference>
<dbReference type="InterPro" id="IPR000182">
    <property type="entry name" value="GNAT_dom"/>
</dbReference>
<dbReference type="PANTHER" id="PTHR31438:SF1">
    <property type="entry name" value="LYSINE N-ACYLTRANSFERASE C17G9.06C-RELATED"/>
    <property type="match status" value="1"/>
</dbReference>
<name>A0ABU2GI07_9EURY</name>
<evidence type="ECO:0000313" key="4">
    <source>
        <dbReference type="EMBL" id="MDS0300465.1"/>
    </source>
</evidence>
<dbReference type="InterPro" id="IPR019432">
    <property type="entry name" value="Acyltransferase_MbtK/IucB-like"/>
</dbReference>
<dbReference type="SMART" id="SM01006">
    <property type="entry name" value="AlcB"/>
    <property type="match status" value="1"/>
</dbReference>
<gene>
    <name evidence="4" type="ORF">NDI76_17085</name>
</gene>
<dbReference type="InterPro" id="IPR016181">
    <property type="entry name" value="Acyl_CoA_acyltransferase"/>
</dbReference>
<dbReference type="PROSITE" id="PS51186">
    <property type="entry name" value="GNAT"/>
    <property type="match status" value="1"/>
</dbReference>
<evidence type="ECO:0000259" key="3">
    <source>
        <dbReference type="PROSITE" id="PS51186"/>
    </source>
</evidence>
<dbReference type="PANTHER" id="PTHR31438">
    <property type="entry name" value="LYSINE N-ACYLTRANSFERASE C17G9.06C-RELATED"/>
    <property type="match status" value="1"/>
</dbReference>
<dbReference type="Pfam" id="PF13523">
    <property type="entry name" value="Acetyltransf_8"/>
    <property type="match status" value="1"/>
</dbReference>
<keyword evidence="5" id="KW-1185">Reference proteome</keyword>
<dbReference type="Gene3D" id="3.40.630.30">
    <property type="match status" value="1"/>
</dbReference>
<evidence type="ECO:0000313" key="5">
    <source>
        <dbReference type="Proteomes" id="UP001257060"/>
    </source>
</evidence>
<sequence>MNGTNETPETEEYRPGYDSDDGYRRYDPEIDRTISLRPATLERDAARLHAWLGSDHVKPYWQLDLPPTEFRERLAEKLSDDHLTPYVGCLDHVPMSYWECYRAADDDVANHYDADPADRGVHLLVGPEEYLGHGYARPLLRAVVAMQFERSNAERVIAEPDARNDRAIRVFERCGFESEGEFRFEEAGKDAVLLVCERERFEAEVLEGDGADGPARPTEVRR</sequence>
<feature type="region of interest" description="Disordered" evidence="2">
    <location>
        <begin position="1"/>
        <end position="25"/>
    </location>
</feature>
<reference evidence="4 5" key="1">
    <citation type="submission" date="2022-06" db="EMBL/GenBank/DDBJ databases">
        <title>Halogeometricum sp. a new haloarchaeum isolate from saline soil.</title>
        <authorList>
            <person name="Strakova D."/>
            <person name="Galisteo C."/>
            <person name="Sanchez-Porro C."/>
            <person name="Ventosa A."/>
        </authorList>
    </citation>
    <scope>NUCLEOTIDE SEQUENCE [LARGE SCALE GENOMIC DNA]</scope>
    <source>
        <strain evidence="4 5">S1BR25-6</strain>
    </source>
</reference>
<proteinExistence type="predicted"/>
<dbReference type="Proteomes" id="UP001257060">
    <property type="component" value="Unassembled WGS sequence"/>
</dbReference>
<keyword evidence="1" id="KW-0046">Antibiotic resistance</keyword>
<comment type="caution">
    <text evidence="4">The sequence shown here is derived from an EMBL/GenBank/DDBJ whole genome shotgun (WGS) entry which is preliminary data.</text>
</comment>
<feature type="compositionally biased region" description="Basic and acidic residues" evidence="2">
    <location>
        <begin position="11"/>
        <end position="25"/>
    </location>
</feature>
<accession>A0ABU2GI07</accession>
<dbReference type="EMBL" id="JAMQOP010000003">
    <property type="protein sequence ID" value="MDS0300465.1"/>
    <property type="molecule type" value="Genomic_DNA"/>
</dbReference>